<reference evidence="7 8" key="1">
    <citation type="submission" date="2019-03" db="EMBL/GenBank/DDBJ databases">
        <title>Genomic Encyclopedia of Type Strains, Phase IV (KMG-IV): sequencing the most valuable type-strain genomes for metagenomic binning, comparative biology and taxonomic classification.</title>
        <authorList>
            <person name="Goeker M."/>
        </authorList>
    </citation>
    <scope>NUCLEOTIDE SEQUENCE [LARGE SCALE GENOMIC DNA]</scope>
    <source>
        <strain evidence="7 8">DSM 19345</strain>
    </source>
</reference>
<evidence type="ECO:0000256" key="3">
    <source>
        <dbReference type="ARBA" id="ARBA00023163"/>
    </source>
</evidence>
<evidence type="ECO:0000256" key="1">
    <source>
        <dbReference type="ARBA" id="ARBA00023015"/>
    </source>
</evidence>
<dbReference type="Gene3D" id="1.10.10.10">
    <property type="entry name" value="Winged helix-like DNA-binding domain superfamily/Winged helix DNA-binding domain"/>
    <property type="match status" value="1"/>
</dbReference>
<dbReference type="FunFam" id="1.10.10.10:FF:000056">
    <property type="entry name" value="IclR family transcriptional regulator"/>
    <property type="match status" value="1"/>
</dbReference>
<dbReference type="PANTHER" id="PTHR30136">
    <property type="entry name" value="HELIX-TURN-HELIX TRANSCRIPTIONAL REGULATOR, ICLR FAMILY"/>
    <property type="match status" value="1"/>
</dbReference>
<dbReference type="Pfam" id="PF09339">
    <property type="entry name" value="HTH_IclR"/>
    <property type="match status" value="1"/>
</dbReference>
<dbReference type="SUPFAM" id="SSF55781">
    <property type="entry name" value="GAF domain-like"/>
    <property type="match status" value="1"/>
</dbReference>
<feature type="region of interest" description="Disordered" evidence="4">
    <location>
        <begin position="1"/>
        <end position="20"/>
    </location>
</feature>
<feature type="domain" description="HTH iclR-type" evidence="5">
    <location>
        <begin position="23"/>
        <end position="85"/>
    </location>
</feature>
<dbReference type="PROSITE" id="PS51078">
    <property type="entry name" value="ICLR_ED"/>
    <property type="match status" value="1"/>
</dbReference>
<dbReference type="Gene3D" id="3.30.450.40">
    <property type="match status" value="1"/>
</dbReference>
<dbReference type="OrthoDB" id="6057486at2"/>
<name>A0A4R3MAL0_9HYPH</name>
<keyword evidence="2" id="KW-0238">DNA-binding</keyword>
<dbReference type="PROSITE" id="PS51077">
    <property type="entry name" value="HTH_ICLR"/>
    <property type="match status" value="1"/>
</dbReference>
<protein>
    <submittedName>
        <fullName evidence="7">IclR family transcriptional regulator</fullName>
    </submittedName>
</protein>
<dbReference type="GO" id="GO:0003677">
    <property type="term" value="F:DNA binding"/>
    <property type="evidence" value="ECO:0007669"/>
    <property type="project" value="UniProtKB-KW"/>
</dbReference>
<keyword evidence="8" id="KW-1185">Reference proteome</keyword>
<dbReference type="Proteomes" id="UP000295678">
    <property type="component" value="Unassembled WGS sequence"/>
</dbReference>
<dbReference type="SMART" id="SM00346">
    <property type="entry name" value="HTH_ICLR"/>
    <property type="match status" value="1"/>
</dbReference>
<dbReference type="Pfam" id="PF01614">
    <property type="entry name" value="IclR_C"/>
    <property type="match status" value="1"/>
</dbReference>
<evidence type="ECO:0000256" key="2">
    <source>
        <dbReference type="ARBA" id="ARBA00023125"/>
    </source>
</evidence>
<dbReference type="RefSeq" id="WP_132806482.1">
    <property type="nucleotide sequence ID" value="NZ_SMAK01000005.1"/>
</dbReference>
<evidence type="ECO:0000256" key="4">
    <source>
        <dbReference type="SAM" id="MobiDB-lite"/>
    </source>
</evidence>
<dbReference type="InterPro" id="IPR014757">
    <property type="entry name" value="Tscrpt_reg_IclR_C"/>
</dbReference>
<organism evidence="7 8">
    <name type="scientific">Tepidamorphus gemmatus</name>
    <dbReference type="NCBI Taxonomy" id="747076"/>
    <lineage>
        <taxon>Bacteria</taxon>
        <taxon>Pseudomonadati</taxon>
        <taxon>Pseudomonadota</taxon>
        <taxon>Alphaproteobacteria</taxon>
        <taxon>Hyphomicrobiales</taxon>
        <taxon>Tepidamorphaceae</taxon>
        <taxon>Tepidamorphus</taxon>
    </lineage>
</organism>
<evidence type="ECO:0000259" key="5">
    <source>
        <dbReference type="PROSITE" id="PS51077"/>
    </source>
</evidence>
<evidence type="ECO:0000313" key="7">
    <source>
        <dbReference type="EMBL" id="TCT10634.1"/>
    </source>
</evidence>
<dbReference type="AlphaFoldDB" id="A0A4R3MAL0"/>
<keyword evidence="1" id="KW-0805">Transcription regulation</keyword>
<dbReference type="GO" id="GO:0003700">
    <property type="term" value="F:DNA-binding transcription factor activity"/>
    <property type="evidence" value="ECO:0007669"/>
    <property type="project" value="TreeGrafter"/>
</dbReference>
<evidence type="ECO:0000313" key="8">
    <source>
        <dbReference type="Proteomes" id="UP000295678"/>
    </source>
</evidence>
<dbReference type="InterPro" id="IPR029016">
    <property type="entry name" value="GAF-like_dom_sf"/>
</dbReference>
<dbReference type="InterPro" id="IPR036388">
    <property type="entry name" value="WH-like_DNA-bd_sf"/>
</dbReference>
<dbReference type="InterPro" id="IPR050707">
    <property type="entry name" value="HTH_MetabolicPath_Reg"/>
</dbReference>
<proteinExistence type="predicted"/>
<gene>
    <name evidence="7" type="ORF">EDC22_105133</name>
</gene>
<evidence type="ECO:0000259" key="6">
    <source>
        <dbReference type="PROSITE" id="PS51078"/>
    </source>
</evidence>
<dbReference type="SUPFAM" id="SSF46785">
    <property type="entry name" value="Winged helix' DNA-binding domain"/>
    <property type="match status" value="1"/>
</dbReference>
<comment type="caution">
    <text evidence="7">The sequence shown here is derived from an EMBL/GenBank/DDBJ whole genome shotgun (WGS) entry which is preliminary data.</text>
</comment>
<keyword evidence="3" id="KW-0804">Transcription</keyword>
<dbReference type="InterPro" id="IPR036390">
    <property type="entry name" value="WH_DNA-bd_sf"/>
</dbReference>
<dbReference type="InterPro" id="IPR005471">
    <property type="entry name" value="Tscrpt_reg_IclR_N"/>
</dbReference>
<accession>A0A4R3MAL0</accession>
<feature type="domain" description="IclR-ED" evidence="6">
    <location>
        <begin position="86"/>
        <end position="268"/>
    </location>
</feature>
<dbReference type="EMBL" id="SMAK01000005">
    <property type="protein sequence ID" value="TCT10634.1"/>
    <property type="molecule type" value="Genomic_DNA"/>
</dbReference>
<dbReference type="PANTHER" id="PTHR30136:SF8">
    <property type="entry name" value="TRANSCRIPTIONAL REGULATORY PROTEIN"/>
    <property type="match status" value="1"/>
</dbReference>
<dbReference type="GO" id="GO:0045892">
    <property type="term" value="P:negative regulation of DNA-templated transcription"/>
    <property type="evidence" value="ECO:0007669"/>
    <property type="project" value="TreeGrafter"/>
</dbReference>
<sequence>MTDLIDPPATPKASVDAHPPSGIQSLRAAFQVIEEMAALGEPIGVTDLAKALGMPKTRTFRYLRTLKALGYVSQDPATERYRLTLRLFHLGQAVADSTRLLTEARAAMVQLRRDTGQTVTLSSVEPEGMRVLDIVRAHSPVQIVTRPGALLAFHSSAQGRVALAFGPARLWTAVRGKPLKRWTPHTNTDLKVLEAEVEATRRRGWATAPEQTLVGVNALAAPIFGAGRDLIATITVAGSLQHVPAEPPAALVASVLQAARRISENLGCTEYPA</sequence>